<accession>A0ABP0FTV6</accession>
<dbReference type="InterPro" id="IPR032343">
    <property type="entry name" value="MBD2/MBD3_p55-bd"/>
</dbReference>
<evidence type="ECO:0000256" key="6">
    <source>
        <dbReference type="SAM" id="Coils"/>
    </source>
</evidence>
<evidence type="ECO:0000313" key="9">
    <source>
        <dbReference type="EMBL" id="CAK8681839.1"/>
    </source>
</evidence>
<dbReference type="Gene3D" id="3.30.890.10">
    <property type="entry name" value="Methyl-cpg-binding Protein 2, Chain A"/>
    <property type="match status" value="1"/>
</dbReference>
<evidence type="ECO:0000256" key="3">
    <source>
        <dbReference type="ARBA" id="ARBA00023125"/>
    </source>
</evidence>
<organism evidence="9 10">
    <name type="scientific">Clavelina lepadiformis</name>
    <name type="common">Light-bulb sea squirt</name>
    <name type="synonym">Ascidia lepadiformis</name>
    <dbReference type="NCBI Taxonomy" id="159417"/>
    <lineage>
        <taxon>Eukaryota</taxon>
        <taxon>Metazoa</taxon>
        <taxon>Chordata</taxon>
        <taxon>Tunicata</taxon>
        <taxon>Ascidiacea</taxon>
        <taxon>Aplousobranchia</taxon>
        <taxon>Clavelinidae</taxon>
        <taxon>Clavelina</taxon>
    </lineage>
</organism>
<keyword evidence="2" id="KW-0805">Transcription regulation</keyword>
<keyword evidence="5" id="KW-0539">Nucleus</keyword>
<evidence type="ECO:0000313" key="10">
    <source>
        <dbReference type="Proteomes" id="UP001642483"/>
    </source>
</evidence>
<sequence>MESYNSSKKRTPAIGLPNGWMREETVRQNGLSRGKSDIYYLSPNGKKIRSKPELIRYLGNKYDLTCFDYRSGKMLTEKIRSRKGRSHDPNKVNLDTSIPNRQTASIFKQPVTKKTNHKSNKVKSEQTKVGSKVPQQVFKEKRLSGIKPMDVADTVIESIDLPQAIQGIGPSMTSEELLQQIASQLHSASTPITGQTSSNVVKDPCVWLNTQQPICKSFVVTENDIRKQESRVLAARERLEQALKQDADMQRQELMLLA</sequence>
<dbReference type="PANTHER" id="PTHR12396">
    <property type="entry name" value="METHYL-CPG BINDING PROTEIN, MBD"/>
    <property type="match status" value="1"/>
</dbReference>
<feature type="region of interest" description="Disordered" evidence="7">
    <location>
        <begin position="112"/>
        <end position="131"/>
    </location>
</feature>
<feature type="coiled-coil region" evidence="6">
    <location>
        <begin position="225"/>
        <end position="252"/>
    </location>
</feature>
<dbReference type="InterPro" id="IPR025884">
    <property type="entry name" value="MeCpG-bd_2/3_C_dom"/>
</dbReference>
<evidence type="ECO:0000256" key="2">
    <source>
        <dbReference type="ARBA" id="ARBA00023015"/>
    </source>
</evidence>
<dbReference type="Proteomes" id="UP001642483">
    <property type="component" value="Unassembled WGS sequence"/>
</dbReference>
<evidence type="ECO:0000256" key="1">
    <source>
        <dbReference type="ARBA" id="ARBA00004123"/>
    </source>
</evidence>
<keyword evidence="4" id="KW-0804">Transcription</keyword>
<dbReference type="Pfam" id="PF16564">
    <property type="entry name" value="MBDa"/>
    <property type="match status" value="1"/>
</dbReference>
<dbReference type="EMBL" id="CAWYQH010000090">
    <property type="protein sequence ID" value="CAK8681839.1"/>
    <property type="molecule type" value="Genomic_DNA"/>
</dbReference>
<evidence type="ECO:0000256" key="4">
    <source>
        <dbReference type="ARBA" id="ARBA00023163"/>
    </source>
</evidence>
<comment type="subcellular location">
    <subcellularLocation>
        <location evidence="1">Nucleus</location>
    </subcellularLocation>
</comment>
<dbReference type="SUPFAM" id="SSF54171">
    <property type="entry name" value="DNA-binding domain"/>
    <property type="match status" value="1"/>
</dbReference>
<keyword evidence="10" id="KW-1185">Reference proteome</keyword>
<dbReference type="CDD" id="cd01396">
    <property type="entry name" value="MeCP2_MBD"/>
    <property type="match status" value="1"/>
</dbReference>
<dbReference type="Pfam" id="PF01429">
    <property type="entry name" value="MBD"/>
    <property type="match status" value="1"/>
</dbReference>
<evidence type="ECO:0000256" key="5">
    <source>
        <dbReference type="ARBA" id="ARBA00023242"/>
    </source>
</evidence>
<keyword evidence="3" id="KW-0238">DNA-binding</keyword>
<protein>
    <recommendedName>
        <fullName evidence="8">MBD domain-containing protein</fullName>
    </recommendedName>
</protein>
<comment type="caution">
    <text evidence="9">The sequence shown here is derived from an EMBL/GenBank/DDBJ whole genome shotgun (WGS) entry which is preliminary data.</text>
</comment>
<proteinExistence type="predicted"/>
<evidence type="ECO:0000259" key="8">
    <source>
        <dbReference type="PROSITE" id="PS50982"/>
    </source>
</evidence>
<dbReference type="SMART" id="SM00391">
    <property type="entry name" value="MBD"/>
    <property type="match status" value="1"/>
</dbReference>
<gene>
    <name evidence="9" type="ORF">CVLEPA_LOCUS12075</name>
</gene>
<name>A0ABP0FTV6_CLALP</name>
<dbReference type="Pfam" id="PF14048">
    <property type="entry name" value="MBD_C"/>
    <property type="match status" value="1"/>
</dbReference>
<dbReference type="PANTHER" id="PTHR12396:SF0">
    <property type="entry name" value="METHYL-CPG BINDING DOMAIN PROTEIN-LIKE, ISOFORM C"/>
    <property type="match status" value="1"/>
</dbReference>
<keyword evidence="6" id="KW-0175">Coiled coil</keyword>
<reference evidence="9 10" key="1">
    <citation type="submission" date="2024-02" db="EMBL/GenBank/DDBJ databases">
        <authorList>
            <person name="Daric V."/>
            <person name="Darras S."/>
        </authorList>
    </citation>
    <scope>NUCLEOTIDE SEQUENCE [LARGE SCALE GENOMIC DNA]</scope>
</reference>
<evidence type="ECO:0000256" key="7">
    <source>
        <dbReference type="SAM" id="MobiDB-lite"/>
    </source>
</evidence>
<dbReference type="PROSITE" id="PS50982">
    <property type="entry name" value="MBD"/>
    <property type="match status" value="1"/>
</dbReference>
<dbReference type="InterPro" id="IPR001739">
    <property type="entry name" value="Methyl_CpG_DNA-bd"/>
</dbReference>
<dbReference type="InterPro" id="IPR016177">
    <property type="entry name" value="DNA-bd_dom_sf"/>
</dbReference>
<feature type="domain" description="MBD" evidence="8">
    <location>
        <begin position="6"/>
        <end position="74"/>
    </location>
</feature>